<gene>
    <name evidence="4" type="ORF">Cgig2_024903</name>
    <name evidence="5" type="ORF">Cgig2_024905</name>
</gene>
<evidence type="ECO:0008006" key="7">
    <source>
        <dbReference type="Google" id="ProtNLM"/>
    </source>
</evidence>
<dbReference type="InterPro" id="IPR011990">
    <property type="entry name" value="TPR-like_helical_dom_sf"/>
</dbReference>
<sequence length="996" mass="110963">MHVPDFRTWVDLIRAHSVGGNHDEVLSLFISKVRLPFGLKPDQLVLQAALKSCAVLSALNLGRAIHSLAVKLGHLSCLSVSKGLLNFYGKTKAFSDTKKLFDQMPRSDTVVWNIVLAGLSSSQVHDVEVMKLVYSMHTHSETNPNTVTLAIILPVCARLERLSTGKSIHSYAIKSGWASGTLVGNALISMYAKCGLVQDDAYASFSEISDKDVVSWNAIIAGFAEKGLHKDAYSVFRHMLIGPVAPNYSTIASMLPVFTTLNKDTAYRLGRELHAYALRRVELQENIFVLNALLTFYLRIGLLQEAEDIFDRMGSRDLISWNAMISGYASNNEYLKVIHLFCEPLAEQRIVWDSVTLITVLPALANLHNLRMLKQVHGYIFQHPTFSGDTAVSNALISSYAKCKDLDSSYRTFNLMPQRDLISWNSMLDALAGNGCELRLVDLLHQMLEEGFAPDSITFLTLVQFYASVSRLCKVKEAHGYILRADLSRTSTKPTLANALLDAYAKSGSIDYARRIFAILLGKQISSRCEGDVAHGILQCMSQTDLTTCNFMIRAYVENDCHEEAFALFSELPVQCAKLDAATFMSLLSLCAKVASIQLLRQCHGFVVRTCMEDTQMKGTLIDAYSKCGNPSLADKLFWSSAHKDLVMFTALISGYAVHGMGMQALEIFKHMIELGVKPDHVALTAILSACSHGGLVDEGLRIFYSIEKAYGMKPTLEQYGCILDLLARQGEVKDAYSLLIQMPVKANAKIWGILLSACRTYHEVELGQIVADHLLNTKGNDIGSYVTMSNIHAADSKWEGVRAIRELIKIRNLKKLAGCSWIEVDRMKSTFKSGDFSHPEMSAIYSTLIVLSKEVKEPCNFGHMKFLKLLTDSSCNLRDLLRIFSKKLYLQRGYIRHWYHFLKQLSSNGSASPQWLPLVGQVSYVCVILRGDSKEKPQLMSNHVTDKDENESLPREEGKGMDRRGKGLEEKMKSGDESAFDPLFWSCVLATESKT</sequence>
<protein>
    <recommendedName>
        <fullName evidence="7">Pentatricopeptide repeat-containing protein</fullName>
    </recommendedName>
</protein>
<evidence type="ECO:0000313" key="5">
    <source>
        <dbReference type="EMBL" id="KAJ8441176.1"/>
    </source>
</evidence>
<dbReference type="AlphaFoldDB" id="A0A9Q1KDZ6"/>
<evidence type="ECO:0000313" key="6">
    <source>
        <dbReference type="Proteomes" id="UP001153076"/>
    </source>
</evidence>
<dbReference type="NCBIfam" id="TIGR00756">
    <property type="entry name" value="PPR"/>
    <property type="match status" value="3"/>
</dbReference>
<proteinExistence type="predicted"/>
<feature type="compositionally biased region" description="Basic and acidic residues" evidence="3">
    <location>
        <begin position="945"/>
        <end position="975"/>
    </location>
</feature>
<evidence type="ECO:0000256" key="2">
    <source>
        <dbReference type="PROSITE-ProRule" id="PRU00708"/>
    </source>
</evidence>
<dbReference type="PANTHER" id="PTHR24015:SF1758">
    <property type="entry name" value="OS02G0290000 PROTEIN"/>
    <property type="match status" value="1"/>
</dbReference>
<comment type="caution">
    <text evidence="4">The sequence shown here is derived from an EMBL/GenBank/DDBJ whole genome shotgun (WGS) entry which is preliminary data.</text>
</comment>
<feature type="repeat" description="PPR" evidence="2">
    <location>
        <begin position="286"/>
        <end position="320"/>
    </location>
</feature>
<reference evidence="4" key="1">
    <citation type="submission" date="2022-04" db="EMBL/GenBank/DDBJ databases">
        <title>Carnegiea gigantea Genome sequencing and assembly v2.</title>
        <authorList>
            <person name="Copetti D."/>
            <person name="Sanderson M.J."/>
            <person name="Burquez A."/>
            <person name="Wojciechowski M.F."/>
        </authorList>
    </citation>
    <scope>NUCLEOTIDE SEQUENCE</scope>
    <source>
        <strain evidence="4">SGP5-SGP5p</strain>
        <tissue evidence="4">Aerial part</tissue>
    </source>
</reference>
<dbReference type="GO" id="GO:0009451">
    <property type="term" value="P:RNA modification"/>
    <property type="evidence" value="ECO:0007669"/>
    <property type="project" value="InterPro"/>
</dbReference>
<feature type="region of interest" description="Disordered" evidence="3">
    <location>
        <begin position="939"/>
        <end position="975"/>
    </location>
</feature>
<dbReference type="InterPro" id="IPR046960">
    <property type="entry name" value="PPR_At4g14850-like_plant"/>
</dbReference>
<feature type="repeat" description="PPR" evidence="2">
    <location>
        <begin position="420"/>
        <end position="454"/>
    </location>
</feature>
<dbReference type="GO" id="GO:0003723">
    <property type="term" value="F:RNA binding"/>
    <property type="evidence" value="ECO:0007669"/>
    <property type="project" value="InterPro"/>
</dbReference>
<dbReference type="PANTHER" id="PTHR24015">
    <property type="entry name" value="OS07G0578800 PROTEIN-RELATED"/>
    <property type="match status" value="1"/>
</dbReference>
<dbReference type="FunFam" id="1.25.40.10:FF:000090">
    <property type="entry name" value="Pentatricopeptide repeat-containing protein, chloroplastic"/>
    <property type="match status" value="1"/>
</dbReference>
<dbReference type="Gene3D" id="1.25.40.10">
    <property type="entry name" value="Tetratricopeptide repeat domain"/>
    <property type="match status" value="6"/>
</dbReference>
<evidence type="ECO:0000256" key="1">
    <source>
        <dbReference type="ARBA" id="ARBA00022737"/>
    </source>
</evidence>
<dbReference type="EMBL" id="JAKOGI010000174">
    <property type="protein sequence ID" value="KAJ8441174.1"/>
    <property type="molecule type" value="Genomic_DNA"/>
</dbReference>
<dbReference type="OrthoDB" id="1904892at2759"/>
<dbReference type="Pfam" id="PF13041">
    <property type="entry name" value="PPR_2"/>
    <property type="match status" value="1"/>
</dbReference>
<organism evidence="4 6">
    <name type="scientific">Carnegiea gigantea</name>
    <dbReference type="NCBI Taxonomy" id="171969"/>
    <lineage>
        <taxon>Eukaryota</taxon>
        <taxon>Viridiplantae</taxon>
        <taxon>Streptophyta</taxon>
        <taxon>Embryophyta</taxon>
        <taxon>Tracheophyta</taxon>
        <taxon>Spermatophyta</taxon>
        <taxon>Magnoliopsida</taxon>
        <taxon>eudicotyledons</taxon>
        <taxon>Gunneridae</taxon>
        <taxon>Pentapetalae</taxon>
        <taxon>Caryophyllales</taxon>
        <taxon>Cactineae</taxon>
        <taxon>Cactaceae</taxon>
        <taxon>Cactoideae</taxon>
        <taxon>Echinocereeae</taxon>
        <taxon>Carnegiea</taxon>
    </lineage>
</organism>
<accession>A0A9Q1KDZ6</accession>
<dbReference type="PROSITE" id="PS51375">
    <property type="entry name" value="PPR"/>
    <property type="match status" value="4"/>
</dbReference>
<feature type="repeat" description="PPR" evidence="2">
    <location>
        <begin position="645"/>
        <end position="679"/>
    </location>
</feature>
<keyword evidence="6" id="KW-1185">Reference proteome</keyword>
<name>A0A9Q1KDZ6_9CARY</name>
<keyword evidence="1" id="KW-0677">Repeat</keyword>
<dbReference type="Pfam" id="PF20431">
    <property type="entry name" value="E_motif"/>
    <property type="match status" value="1"/>
</dbReference>
<dbReference type="InterPro" id="IPR046848">
    <property type="entry name" value="E_motif"/>
</dbReference>
<feature type="repeat" description="PPR" evidence="2">
    <location>
        <begin position="212"/>
        <end position="246"/>
    </location>
</feature>
<dbReference type="EMBL" id="JAKOGI010000174">
    <property type="protein sequence ID" value="KAJ8441176.1"/>
    <property type="molecule type" value="Genomic_DNA"/>
</dbReference>
<dbReference type="Proteomes" id="UP001153076">
    <property type="component" value="Unassembled WGS sequence"/>
</dbReference>
<evidence type="ECO:0000313" key="4">
    <source>
        <dbReference type="EMBL" id="KAJ8441174.1"/>
    </source>
</evidence>
<dbReference type="Pfam" id="PF01535">
    <property type="entry name" value="PPR"/>
    <property type="match status" value="8"/>
</dbReference>
<evidence type="ECO:0000256" key="3">
    <source>
        <dbReference type="SAM" id="MobiDB-lite"/>
    </source>
</evidence>
<dbReference type="InterPro" id="IPR002885">
    <property type="entry name" value="PPR_rpt"/>
</dbReference>